<comment type="caution">
    <text evidence="3">The sequence shown here is derived from an EMBL/GenBank/DDBJ whole genome shotgun (WGS) entry which is preliminary data.</text>
</comment>
<evidence type="ECO:0000313" key="3">
    <source>
        <dbReference type="EMBL" id="KAG7346248.1"/>
    </source>
</evidence>
<organism evidence="3 4">
    <name type="scientific">Nitzschia inconspicua</name>
    <dbReference type="NCBI Taxonomy" id="303405"/>
    <lineage>
        <taxon>Eukaryota</taxon>
        <taxon>Sar</taxon>
        <taxon>Stramenopiles</taxon>
        <taxon>Ochrophyta</taxon>
        <taxon>Bacillariophyta</taxon>
        <taxon>Bacillariophyceae</taxon>
        <taxon>Bacillariophycidae</taxon>
        <taxon>Bacillariales</taxon>
        <taxon>Bacillariaceae</taxon>
        <taxon>Nitzschia</taxon>
    </lineage>
</organism>
<keyword evidence="2" id="KW-1133">Transmembrane helix</keyword>
<dbReference type="EMBL" id="JAGRRH010000021">
    <property type="protein sequence ID" value="KAG7346248.1"/>
    <property type="molecule type" value="Genomic_DNA"/>
</dbReference>
<gene>
    <name evidence="3" type="ORF">IV203_005316</name>
</gene>
<dbReference type="AlphaFoldDB" id="A0A9K3KNP2"/>
<feature type="coiled-coil region" evidence="1">
    <location>
        <begin position="229"/>
        <end position="277"/>
    </location>
</feature>
<proteinExistence type="predicted"/>
<keyword evidence="2" id="KW-0812">Transmembrane</keyword>
<name>A0A9K3KNP2_9STRA</name>
<protein>
    <submittedName>
        <fullName evidence="3">Uncharacterized protein</fullName>
    </submittedName>
</protein>
<accession>A0A9K3KNP2</accession>
<evidence type="ECO:0000256" key="2">
    <source>
        <dbReference type="SAM" id="Phobius"/>
    </source>
</evidence>
<feature type="transmembrane region" description="Helical" evidence="2">
    <location>
        <begin position="168"/>
        <end position="193"/>
    </location>
</feature>
<feature type="transmembrane region" description="Helical" evidence="2">
    <location>
        <begin position="100"/>
        <end position="121"/>
    </location>
</feature>
<reference evidence="3" key="2">
    <citation type="submission" date="2021-04" db="EMBL/GenBank/DDBJ databases">
        <authorList>
            <person name="Podell S."/>
        </authorList>
    </citation>
    <scope>NUCLEOTIDE SEQUENCE</scope>
    <source>
        <strain evidence="3">Hildebrandi</strain>
    </source>
</reference>
<dbReference type="OrthoDB" id="203922at2759"/>
<keyword evidence="1" id="KW-0175">Coiled coil</keyword>
<evidence type="ECO:0000313" key="4">
    <source>
        <dbReference type="Proteomes" id="UP000693970"/>
    </source>
</evidence>
<keyword evidence="4" id="KW-1185">Reference proteome</keyword>
<keyword evidence="2" id="KW-0472">Membrane</keyword>
<evidence type="ECO:0000256" key="1">
    <source>
        <dbReference type="SAM" id="Coils"/>
    </source>
</evidence>
<sequence>MFPTSSTRDSLGWTRFARIFHKYCSTWQISTDTAIDFFEKAFALLRCTFASRNALDWLVGPPTLHFPSDSLLRASSVVVRCCFFRNVLRNSHHFQFKMKLSSSLFLAAVVTFNGASAFVPANRPFVRPTPMVFMSDDDEVATAPAPAPKAAAPSGGKLVPIKEETVEFTAGLIGGAAGLFIGGPVLAAIGAAAANFISKSDNDVGVAVGAVSKSAIEIYNYLATLDNKYEILGKAKNSLESALEKLKAQDNVDPAAIEKVESALASTKEKIAEINDEYDLVGSGMTALGVIGDLVEKTVKKVGELNEEYDLTDKAKAALATAVDKAKEAASKAS</sequence>
<reference evidence="3" key="1">
    <citation type="journal article" date="2021" name="Sci. Rep.">
        <title>Diploid genomic architecture of Nitzschia inconspicua, an elite biomass production diatom.</title>
        <authorList>
            <person name="Oliver A."/>
            <person name="Podell S."/>
            <person name="Pinowska A."/>
            <person name="Traller J.C."/>
            <person name="Smith S.R."/>
            <person name="McClure R."/>
            <person name="Beliaev A."/>
            <person name="Bohutskyi P."/>
            <person name="Hill E.A."/>
            <person name="Rabines A."/>
            <person name="Zheng H."/>
            <person name="Allen L.Z."/>
            <person name="Kuo A."/>
            <person name="Grigoriev I.V."/>
            <person name="Allen A.E."/>
            <person name="Hazlebeck D."/>
            <person name="Allen E.E."/>
        </authorList>
    </citation>
    <scope>NUCLEOTIDE SEQUENCE</scope>
    <source>
        <strain evidence="3">Hildebrandi</strain>
    </source>
</reference>
<dbReference type="Proteomes" id="UP000693970">
    <property type="component" value="Unassembled WGS sequence"/>
</dbReference>